<reference evidence="2" key="1">
    <citation type="journal article" date="2024" name="Gigascience">
        <title>Chromosome-level genome of the poultry shaft louse Menopon gallinae provides insight into the host-switching and adaptive evolution of parasitic lice.</title>
        <authorList>
            <person name="Xu Y."/>
            <person name="Ma L."/>
            <person name="Liu S."/>
            <person name="Liang Y."/>
            <person name="Liu Q."/>
            <person name="He Z."/>
            <person name="Tian L."/>
            <person name="Duan Y."/>
            <person name="Cai W."/>
            <person name="Li H."/>
            <person name="Song F."/>
        </authorList>
    </citation>
    <scope>NUCLEOTIDE SEQUENCE</scope>
    <source>
        <strain evidence="2">Cailab_2023a</strain>
    </source>
</reference>
<evidence type="ECO:0000256" key="1">
    <source>
        <dbReference type="SAM" id="MobiDB-lite"/>
    </source>
</evidence>
<sequence length="93" mass="10328">MSVREPAIQQSQEFPPTDPEAGRGPVEPEMLSKTFRSCERVALHPWMKEGELRTSSLTCSGCSATLSQDRKIFDSISVSRVHVQPPDRSGELL</sequence>
<accession>A0AAW2HMG6</accession>
<protein>
    <submittedName>
        <fullName evidence="2">Uncharacterized protein</fullName>
    </submittedName>
</protein>
<proteinExistence type="predicted"/>
<dbReference type="EMBL" id="JARGDH010000004">
    <property type="protein sequence ID" value="KAL0270991.1"/>
    <property type="molecule type" value="Genomic_DNA"/>
</dbReference>
<name>A0AAW2HMG6_9NEOP</name>
<evidence type="ECO:0000313" key="2">
    <source>
        <dbReference type="EMBL" id="KAL0270991.1"/>
    </source>
</evidence>
<comment type="caution">
    <text evidence="2">The sequence shown here is derived from an EMBL/GenBank/DDBJ whole genome shotgun (WGS) entry which is preliminary data.</text>
</comment>
<organism evidence="2">
    <name type="scientific">Menopon gallinae</name>
    <name type="common">poultry shaft louse</name>
    <dbReference type="NCBI Taxonomy" id="328185"/>
    <lineage>
        <taxon>Eukaryota</taxon>
        <taxon>Metazoa</taxon>
        <taxon>Ecdysozoa</taxon>
        <taxon>Arthropoda</taxon>
        <taxon>Hexapoda</taxon>
        <taxon>Insecta</taxon>
        <taxon>Pterygota</taxon>
        <taxon>Neoptera</taxon>
        <taxon>Paraneoptera</taxon>
        <taxon>Psocodea</taxon>
        <taxon>Troctomorpha</taxon>
        <taxon>Phthiraptera</taxon>
        <taxon>Amblycera</taxon>
        <taxon>Menoponidae</taxon>
        <taxon>Menopon</taxon>
    </lineage>
</organism>
<feature type="region of interest" description="Disordered" evidence="1">
    <location>
        <begin position="1"/>
        <end position="28"/>
    </location>
</feature>
<gene>
    <name evidence="2" type="ORF">PYX00_008240</name>
</gene>
<dbReference type="AlphaFoldDB" id="A0AAW2HMG6"/>